<name>A0A5C6EVN7_9BACT</name>
<dbReference type="Pfam" id="PF09720">
    <property type="entry name" value="Unstab_antitox"/>
    <property type="match status" value="1"/>
</dbReference>
<reference evidence="1 2" key="1">
    <citation type="submission" date="2019-02" db="EMBL/GenBank/DDBJ databases">
        <title>Deep-cultivation of Planctomycetes and their phenomic and genomic characterization uncovers novel biology.</title>
        <authorList>
            <person name="Wiegand S."/>
            <person name="Jogler M."/>
            <person name="Boedeker C."/>
            <person name="Pinto D."/>
            <person name="Vollmers J."/>
            <person name="Rivas-Marin E."/>
            <person name="Kohn T."/>
            <person name="Peeters S.H."/>
            <person name="Heuer A."/>
            <person name="Rast P."/>
            <person name="Oberbeckmann S."/>
            <person name="Bunk B."/>
            <person name="Jeske O."/>
            <person name="Meyerdierks A."/>
            <person name="Storesund J.E."/>
            <person name="Kallscheuer N."/>
            <person name="Luecker S."/>
            <person name="Lage O.M."/>
            <person name="Pohl T."/>
            <person name="Merkel B.J."/>
            <person name="Hornburger P."/>
            <person name="Mueller R.-W."/>
            <person name="Bruemmer F."/>
            <person name="Labrenz M."/>
            <person name="Spormann A.M."/>
            <person name="Op Den Camp H."/>
            <person name="Overmann J."/>
            <person name="Amann R."/>
            <person name="Jetten M.S.M."/>
            <person name="Mascher T."/>
            <person name="Medema M.H."/>
            <person name="Devos D.P."/>
            <person name="Kaster A.-K."/>
            <person name="Ovreas L."/>
            <person name="Rohde M."/>
            <person name="Galperin M.Y."/>
            <person name="Jogler C."/>
        </authorList>
    </citation>
    <scope>NUCLEOTIDE SEQUENCE [LARGE SCALE GENOMIC DNA]</scope>
    <source>
        <strain evidence="1 2">Poly59</strain>
    </source>
</reference>
<dbReference type="OrthoDB" id="283972at2"/>
<protein>
    <submittedName>
        <fullName evidence="1">Putative addiction module component</fullName>
    </submittedName>
</protein>
<dbReference type="Proteomes" id="UP000317977">
    <property type="component" value="Unassembled WGS sequence"/>
</dbReference>
<dbReference type="NCBIfam" id="TIGR02574">
    <property type="entry name" value="stabl_TIGR02574"/>
    <property type="match status" value="1"/>
</dbReference>
<gene>
    <name evidence="1" type="ORF">Poly59_33010</name>
</gene>
<sequence>MPEMPNANDLIATAMQMPLSERVALANAMLNSIDSAADSEATQEEIDAAWDTEIGRRIDDIDSGRVKTVPSSEVWKRIGGKPSGRT</sequence>
<proteinExistence type="predicted"/>
<comment type="caution">
    <text evidence="1">The sequence shown here is derived from an EMBL/GenBank/DDBJ whole genome shotgun (WGS) entry which is preliminary data.</text>
</comment>
<organism evidence="1 2">
    <name type="scientific">Rubripirellula reticaptiva</name>
    <dbReference type="NCBI Taxonomy" id="2528013"/>
    <lineage>
        <taxon>Bacteria</taxon>
        <taxon>Pseudomonadati</taxon>
        <taxon>Planctomycetota</taxon>
        <taxon>Planctomycetia</taxon>
        <taxon>Pirellulales</taxon>
        <taxon>Pirellulaceae</taxon>
        <taxon>Rubripirellula</taxon>
    </lineage>
</organism>
<dbReference type="AlphaFoldDB" id="A0A5C6EVN7"/>
<dbReference type="InterPro" id="IPR013406">
    <property type="entry name" value="CHP02574_addiction_mod"/>
</dbReference>
<keyword evidence="2" id="KW-1185">Reference proteome</keyword>
<evidence type="ECO:0000313" key="1">
    <source>
        <dbReference type="EMBL" id="TWU51706.1"/>
    </source>
</evidence>
<evidence type="ECO:0000313" key="2">
    <source>
        <dbReference type="Proteomes" id="UP000317977"/>
    </source>
</evidence>
<dbReference type="EMBL" id="SJPX01000003">
    <property type="protein sequence ID" value="TWU51706.1"/>
    <property type="molecule type" value="Genomic_DNA"/>
</dbReference>
<accession>A0A5C6EVN7</accession>